<dbReference type="AlphaFoldDB" id="A0A6A2Z3Q1"/>
<comment type="caution">
    <text evidence="1">The sequence shown here is derived from an EMBL/GenBank/DDBJ whole genome shotgun (WGS) entry which is preliminary data.</text>
</comment>
<sequence>MNGYKEGNYSCYFHPKDVIGVCPLCLNERLLLASKQAQLSSSSSEGIHGIIQDFPLKKLPFTKFPKIFSFGSFLNRFEFKHWKREISDDFYVSTSCGEEDSFISIKFEENGGVSWENGDVYSKVSIEHCSKPWNPTLTKELIDEPKLNMGRRSSKANVCHMGSKVNGINLIRTLTKRTKE</sequence>
<reference evidence="1" key="1">
    <citation type="submission" date="2019-09" db="EMBL/GenBank/DDBJ databases">
        <title>Draft genome information of white flower Hibiscus syriacus.</title>
        <authorList>
            <person name="Kim Y.-M."/>
        </authorList>
    </citation>
    <scope>NUCLEOTIDE SEQUENCE [LARGE SCALE GENOMIC DNA]</scope>
    <source>
        <strain evidence="1">YM2019G1</strain>
    </source>
</reference>
<dbReference type="PANTHER" id="PTHR35995">
    <property type="entry name" value="OS04G0690500 PROTEIN"/>
    <property type="match status" value="1"/>
</dbReference>
<accession>A0A6A2Z3Q1</accession>
<protein>
    <submittedName>
        <fullName evidence="1">GDSL-like Lipase/Acylhydrolase superfamily protein</fullName>
    </submittedName>
</protein>
<dbReference type="PANTHER" id="PTHR35995:SF1">
    <property type="entry name" value="OS04G0690500 PROTEIN"/>
    <property type="match status" value="1"/>
</dbReference>
<evidence type="ECO:0000313" key="2">
    <source>
        <dbReference type="Proteomes" id="UP000436088"/>
    </source>
</evidence>
<keyword evidence="2" id="KW-1185">Reference proteome</keyword>
<name>A0A6A2Z3Q1_HIBSY</name>
<dbReference type="EMBL" id="VEPZ02001229">
    <property type="protein sequence ID" value="KAE8685715.1"/>
    <property type="molecule type" value="Genomic_DNA"/>
</dbReference>
<dbReference type="Proteomes" id="UP000436088">
    <property type="component" value="Unassembled WGS sequence"/>
</dbReference>
<dbReference type="GO" id="GO:0016787">
    <property type="term" value="F:hydrolase activity"/>
    <property type="evidence" value="ECO:0007669"/>
    <property type="project" value="UniProtKB-KW"/>
</dbReference>
<organism evidence="1 2">
    <name type="scientific">Hibiscus syriacus</name>
    <name type="common">Rose of Sharon</name>
    <dbReference type="NCBI Taxonomy" id="106335"/>
    <lineage>
        <taxon>Eukaryota</taxon>
        <taxon>Viridiplantae</taxon>
        <taxon>Streptophyta</taxon>
        <taxon>Embryophyta</taxon>
        <taxon>Tracheophyta</taxon>
        <taxon>Spermatophyta</taxon>
        <taxon>Magnoliopsida</taxon>
        <taxon>eudicotyledons</taxon>
        <taxon>Gunneridae</taxon>
        <taxon>Pentapetalae</taxon>
        <taxon>rosids</taxon>
        <taxon>malvids</taxon>
        <taxon>Malvales</taxon>
        <taxon>Malvaceae</taxon>
        <taxon>Malvoideae</taxon>
        <taxon>Hibiscus</taxon>
    </lineage>
</organism>
<proteinExistence type="predicted"/>
<evidence type="ECO:0000313" key="1">
    <source>
        <dbReference type="EMBL" id="KAE8685715.1"/>
    </source>
</evidence>
<gene>
    <name evidence="1" type="ORF">F3Y22_tig00111095pilonHSYRG00833</name>
</gene>